<dbReference type="AlphaFoldDB" id="A0A9X1V9W2"/>
<keyword evidence="1" id="KW-1133">Transmembrane helix</keyword>
<dbReference type="EMBL" id="JALBUF010000007">
    <property type="protein sequence ID" value="MCI0183929.1"/>
    <property type="molecule type" value="Genomic_DNA"/>
</dbReference>
<name>A0A9X1V9W2_9BACL</name>
<evidence type="ECO:0000256" key="1">
    <source>
        <dbReference type="SAM" id="Phobius"/>
    </source>
</evidence>
<evidence type="ECO:0000313" key="2">
    <source>
        <dbReference type="EMBL" id="MCI0183929.1"/>
    </source>
</evidence>
<protein>
    <submittedName>
        <fullName evidence="2">Uncharacterized protein</fullName>
    </submittedName>
</protein>
<feature type="transmembrane region" description="Helical" evidence="1">
    <location>
        <begin position="6"/>
        <end position="31"/>
    </location>
</feature>
<evidence type="ECO:0000313" key="3">
    <source>
        <dbReference type="Proteomes" id="UP001139263"/>
    </source>
</evidence>
<keyword evidence="1" id="KW-0472">Membrane</keyword>
<dbReference type="Proteomes" id="UP001139263">
    <property type="component" value="Unassembled WGS sequence"/>
</dbReference>
<proteinExistence type="predicted"/>
<comment type="caution">
    <text evidence="2">The sequence shown here is derived from an EMBL/GenBank/DDBJ whole genome shotgun (WGS) entry which is preliminary data.</text>
</comment>
<sequence length="82" mass="9062">MWARRIFRIASICAFISSIILPFASVFFIIISASSLVSMTRNKQGLQSSDRIFMWITMGASLFFLLAAMGIPIPGTINISKS</sequence>
<keyword evidence="3" id="KW-1185">Reference proteome</keyword>
<feature type="transmembrane region" description="Helical" evidence="1">
    <location>
        <begin position="52"/>
        <end position="73"/>
    </location>
</feature>
<dbReference type="RefSeq" id="WP_241714905.1">
    <property type="nucleotide sequence ID" value="NZ_JALBUF010000007.1"/>
</dbReference>
<keyword evidence="1" id="KW-0812">Transmembrane</keyword>
<organism evidence="2 3">
    <name type="scientific">Sulfoacidibacillus ferrooxidans</name>
    <dbReference type="NCBI Taxonomy" id="2005001"/>
    <lineage>
        <taxon>Bacteria</taxon>
        <taxon>Bacillati</taxon>
        <taxon>Bacillota</taxon>
        <taxon>Bacilli</taxon>
        <taxon>Bacillales</taxon>
        <taxon>Alicyclobacillaceae</taxon>
        <taxon>Sulfoacidibacillus</taxon>
    </lineage>
</organism>
<gene>
    <name evidence="2" type="ORF">MM817_02221</name>
</gene>
<accession>A0A9X1V9W2</accession>
<reference evidence="2" key="1">
    <citation type="submission" date="2022-03" db="EMBL/GenBank/DDBJ databases">
        <title>Draft Genome Sequence of Firmicute Strain S0AB, a Heterotrophic Iron/Sulfur-Oxidizing Extreme Acidophile.</title>
        <authorList>
            <person name="Vergara E."/>
            <person name="Pakostova E."/>
            <person name="Johnson D.B."/>
            <person name="Holmes D.S."/>
        </authorList>
    </citation>
    <scope>NUCLEOTIDE SEQUENCE</scope>
    <source>
        <strain evidence="2">S0AB</strain>
    </source>
</reference>